<dbReference type="RefSeq" id="YP_009304918.1">
    <property type="nucleotide sequence ID" value="NC_031281.1"/>
</dbReference>
<sequence>MAQYKVVSPCAYTVDGKGVHHKVAGATVDLADDVAKRLGDAVERIGGPAPRGRKPQAAASADDDE</sequence>
<dbReference type="OrthoDB" id="22905at10239"/>
<gene>
    <name evidence="2" type="primary">10</name>
    <name evidence="2" type="ORF">SEA_PANCHINO_10</name>
</gene>
<evidence type="ECO:0000256" key="1">
    <source>
        <dbReference type="SAM" id="MobiDB-lite"/>
    </source>
</evidence>
<proteinExistence type="predicted"/>
<protein>
    <submittedName>
        <fullName evidence="2">Uncharacterized protein</fullName>
    </submittedName>
</protein>
<reference evidence="3" key="1">
    <citation type="submission" date="2016-03" db="EMBL/GenBank/DDBJ databases">
        <authorList>
            <person name="Ploux O."/>
        </authorList>
    </citation>
    <scope>NUCLEOTIDE SEQUENCE [LARGE SCALE GENOMIC DNA]</scope>
</reference>
<dbReference type="KEGG" id="vg:29123577"/>
<evidence type="ECO:0000313" key="2">
    <source>
        <dbReference type="EMBL" id="AMS02028.1"/>
    </source>
</evidence>
<dbReference type="Proteomes" id="UP000202219">
    <property type="component" value="Segment"/>
</dbReference>
<evidence type="ECO:0000313" key="3">
    <source>
        <dbReference type="Proteomes" id="UP000202219"/>
    </source>
</evidence>
<feature type="region of interest" description="Disordered" evidence="1">
    <location>
        <begin position="43"/>
        <end position="65"/>
    </location>
</feature>
<keyword evidence="3" id="KW-1185">Reference proteome</keyword>
<organism evidence="2 3">
    <name type="scientific">Mycobacterium phage Panchino</name>
    <dbReference type="NCBI Taxonomy" id="1821537"/>
    <lineage>
        <taxon>Viruses</taxon>
        <taxon>Duplodnaviria</taxon>
        <taxon>Heunggongvirae</taxon>
        <taxon>Uroviricota</taxon>
        <taxon>Caudoviricetes</taxon>
        <taxon>Nclasvirinae</taxon>
        <taxon>Charlievirus</taxon>
        <taxon>Charlievirus panchino</taxon>
    </lineage>
</organism>
<name>A0A142K7E5_9CAUD</name>
<dbReference type="EMBL" id="KU935727">
    <property type="protein sequence ID" value="AMS02028.1"/>
    <property type="molecule type" value="Genomic_DNA"/>
</dbReference>
<dbReference type="GeneID" id="29123577"/>
<accession>A0A142K7E5</accession>